<organism evidence="8 9">
    <name type="scientific">Galdieria yellowstonensis</name>
    <dbReference type="NCBI Taxonomy" id="3028027"/>
    <lineage>
        <taxon>Eukaryota</taxon>
        <taxon>Rhodophyta</taxon>
        <taxon>Bangiophyceae</taxon>
        <taxon>Galdieriales</taxon>
        <taxon>Galdieriaceae</taxon>
        <taxon>Galdieria</taxon>
    </lineage>
</organism>
<dbReference type="GO" id="GO:0000012">
    <property type="term" value="P:single strand break repair"/>
    <property type="evidence" value="ECO:0007669"/>
    <property type="project" value="TreeGrafter"/>
</dbReference>
<proteinExistence type="predicted"/>
<gene>
    <name evidence="8" type="ORF">GAYE_SCF20G4035</name>
</gene>
<comment type="caution">
    <text evidence="8">The sequence shown here is derived from an EMBL/GenBank/DDBJ whole genome shotgun (WGS) entry which is preliminary data.</text>
</comment>
<name>A0AAV9IFA7_9RHOD</name>
<keyword evidence="3" id="KW-0862">Zinc</keyword>
<keyword evidence="5" id="KW-0539">Nucleus</keyword>
<dbReference type="FunFam" id="3.30.428.10:FF:000004">
    <property type="entry name" value="aprataxin isoform X2"/>
    <property type="match status" value="1"/>
</dbReference>
<dbReference type="GO" id="GO:0046872">
    <property type="term" value="F:metal ion binding"/>
    <property type="evidence" value="ECO:0007669"/>
    <property type="project" value="UniProtKB-KW"/>
</dbReference>
<keyword evidence="4" id="KW-0238">DNA-binding</keyword>
<dbReference type="PROSITE" id="PS51084">
    <property type="entry name" value="HIT_2"/>
    <property type="match status" value="1"/>
</dbReference>
<dbReference type="GO" id="GO:0003697">
    <property type="term" value="F:single-stranded DNA binding"/>
    <property type="evidence" value="ECO:0007669"/>
    <property type="project" value="TreeGrafter"/>
</dbReference>
<dbReference type="GO" id="GO:0003725">
    <property type="term" value="F:double-stranded RNA binding"/>
    <property type="evidence" value="ECO:0007669"/>
    <property type="project" value="TreeGrafter"/>
</dbReference>
<comment type="caution">
    <text evidence="6">Lacks conserved residue(s) required for the propagation of feature annotation.</text>
</comment>
<evidence type="ECO:0000256" key="2">
    <source>
        <dbReference type="ARBA" id="ARBA00022723"/>
    </source>
</evidence>
<evidence type="ECO:0000256" key="4">
    <source>
        <dbReference type="ARBA" id="ARBA00023125"/>
    </source>
</evidence>
<dbReference type="InterPro" id="IPR032566">
    <property type="entry name" value="Znf-C2HE"/>
</dbReference>
<dbReference type="GO" id="GO:0005634">
    <property type="term" value="C:nucleus"/>
    <property type="evidence" value="ECO:0007669"/>
    <property type="project" value="UniProtKB-SubCell"/>
</dbReference>
<dbReference type="InterPro" id="IPR036265">
    <property type="entry name" value="HIT-like_sf"/>
</dbReference>
<evidence type="ECO:0000313" key="9">
    <source>
        <dbReference type="Proteomes" id="UP001300502"/>
    </source>
</evidence>
<evidence type="ECO:0000256" key="5">
    <source>
        <dbReference type="ARBA" id="ARBA00023242"/>
    </source>
</evidence>
<keyword evidence="9" id="KW-1185">Reference proteome</keyword>
<evidence type="ECO:0000313" key="8">
    <source>
        <dbReference type="EMBL" id="KAK4526122.1"/>
    </source>
</evidence>
<feature type="domain" description="HIT" evidence="7">
    <location>
        <begin position="21"/>
        <end position="133"/>
    </location>
</feature>
<dbReference type="InterPro" id="IPR011146">
    <property type="entry name" value="HIT-like"/>
</dbReference>
<dbReference type="PANTHER" id="PTHR12486">
    <property type="entry name" value="APRATAXIN-RELATED"/>
    <property type="match status" value="1"/>
</dbReference>
<protein>
    <recommendedName>
        <fullName evidence="7">HIT domain-containing protein</fullName>
    </recommendedName>
</protein>
<dbReference type="GO" id="GO:0030983">
    <property type="term" value="F:mismatched DNA binding"/>
    <property type="evidence" value="ECO:0007669"/>
    <property type="project" value="TreeGrafter"/>
</dbReference>
<evidence type="ECO:0000259" key="7">
    <source>
        <dbReference type="PROSITE" id="PS51084"/>
    </source>
</evidence>
<dbReference type="SUPFAM" id="SSF54197">
    <property type="entry name" value="HIT-like"/>
    <property type="match status" value="1"/>
</dbReference>
<dbReference type="AlphaFoldDB" id="A0AAV9IFA7"/>
<evidence type="ECO:0000256" key="6">
    <source>
        <dbReference type="PROSITE-ProRule" id="PRU00464"/>
    </source>
</evidence>
<reference evidence="8 9" key="1">
    <citation type="submission" date="2022-07" db="EMBL/GenBank/DDBJ databases">
        <title>Genome-wide signatures of adaptation to extreme environments.</title>
        <authorList>
            <person name="Cho C.H."/>
            <person name="Yoon H.S."/>
        </authorList>
    </citation>
    <scope>NUCLEOTIDE SEQUENCE [LARGE SCALE GENOMIC DNA]</scope>
    <source>
        <strain evidence="8 9">108.79 E11</strain>
    </source>
</reference>
<dbReference type="PANTHER" id="PTHR12486:SF4">
    <property type="entry name" value="APRATAXIN"/>
    <property type="match status" value="1"/>
</dbReference>
<sequence>MQTFPPYESSVKPVQRGDLNVLRAIASNPSSFPEIVYFADDQVVTIYDAFPKSRFHLLLLPRQYIPEVSWLAPCHVGLLQHMIKVGTEIATFLTQQYLKSKEEQTFMLGFHAIPSLDQLHMHIISTDFVSPFLKTRKHWNSFHTDFFLPASYVLEELKAGRRLVPAKDREKYVNLLKRPLLCHRCKESFQNMKALKQHVSECRQLFVAKQADASQGIIDKYFIKLN</sequence>
<accession>A0AAV9IFA7</accession>
<dbReference type="EMBL" id="JANCYU010000037">
    <property type="protein sequence ID" value="KAK4526122.1"/>
    <property type="molecule type" value="Genomic_DNA"/>
</dbReference>
<dbReference type="Pfam" id="PF11969">
    <property type="entry name" value="DcpS_C"/>
    <property type="match status" value="1"/>
</dbReference>
<dbReference type="Pfam" id="PF16278">
    <property type="entry name" value="zf-C2HE"/>
    <property type="match status" value="1"/>
</dbReference>
<evidence type="ECO:0000256" key="1">
    <source>
        <dbReference type="ARBA" id="ARBA00004123"/>
    </source>
</evidence>
<dbReference type="GO" id="GO:0033699">
    <property type="term" value="F:DNA 5'-adenosine monophosphate hydrolase activity"/>
    <property type="evidence" value="ECO:0007669"/>
    <property type="project" value="TreeGrafter"/>
</dbReference>
<dbReference type="Proteomes" id="UP001300502">
    <property type="component" value="Unassembled WGS sequence"/>
</dbReference>
<evidence type="ECO:0000256" key="3">
    <source>
        <dbReference type="ARBA" id="ARBA00022833"/>
    </source>
</evidence>
<keyword evidence="2" id="KW-0479">Metal-binding</keyword>
<dbReference type="Gene3D" id="3.30.428.10">
    <property type="entry name" value="HIT-like"/>
    <property type="match status" value="1"/>
</dbReference>
<comment type="subcellular location">
    <subcellularLocation>
        <location evidence="1">Nucleus</location>
    </subcellularLocation>
</comment>
<dbReference type="GO" id="GO:1990165">
    <property type="term" value="F:single-strand break-containing DNA binding"/>
    <property type="evidence" value="ECO:0007669"/>
    <property type="project" value="TreeGrafter"/>
</dbReference>